<gene>
    <name evidence="2" type="ORF">VKT23_020147</name>
</gene>
<keyword evidence="3" id="KW-1185">Reference proteome</keyword>
<evidence type="ECO:0000256" key="1">
    <source>
        <dbReference type="SAM" id="SignalP"/>
    </source>
</evidence>
<sequence length="292" mass="32667">MLRVQAIGWALQLVCLAMMATNVQSLQFNSDPPIGNITIIPRTKDWPRPVTLPHDKHPSPTKNIFAFHGTDNLEVARTILRTNLIISDIAGDFNPGRANVISGAGGAAYLADSLMASAQFVCYSKNSPTKITHAHIVRFELEGAGAKVYRFQEKDETWQFFVYCNLEPGCLSHYKNSQNADDKRWYAWVEETFKNHIIEGFMDGADDEKLTPNFWQYAIIKPDFLKDKLKPVAVYESIPCNKVPQTTSLKDTDYLAGQYTNPEAFDALLMVLGVKQSQTSLSQSPSSRGNSQ</sequence>
<accession>A0ABR1INT2</accession>
<organism evidence="2 3">
    <name type="scientific">Marasmiellus scandens</name>
    <dbReference type="NCBI Taxonomy" id="2682957"/>
    <lineage>
        <taxon>Eukaryota</taxon>
        <taxon>Fungi</taxon>
        <taxon>Dikarya</taxon>
        <taxon>Basidiomycota</taxon>
        <taxon>Agaricomycotina</taxon>
        <taxon>Agaricomycetes</taxon>
        <taxon>Agaricomycetidae</taxon>
        <taxon>Agaricales</taxon>
        <taxon>Marasmiineae</taxon>
        <taxon>Omphalotaceae</taxon>
        <taxon>Marasmiellus</taxon>
    </lineage>
</organism>
<name>A0ABR1INT2_9AGAR</name>
<keyword evidence="1" id="KW-0732">Signal</keyword>
<reference evidence="2 3" key="1">
    <citation type="submission" date="2024-01" db="EMBL/GenBank/DDBJ databases">
        <title>A draft genome for the cacao thread blight pathogen Marasmiellus scandens.</title>
        <authorList>
            <person name="Baruah I.K."/>
            <person name="Leung J."/>
            <person name="Bukari Y."/>
            <person name="Amoako-Attah I."/>
            <person name="Meinhardt L.W."/>
            <person name="Bailey B.A."/>
            <person name="Cohen S.P."/>
        </authorList>
    </citation>
    <scope>NUCLEOTIDE SEQUENCE [LARGE SCALE GENOMIC DNA]</scope>
    <source>
        <strain evidence="2 3">GH-19</strain>
    </source>
</reference>
<protein>
    <submittedName>
        <fullName evidence="2">Uncharacterized protein</fullName>
    </submittedName>
</protein>
<proteinExistence type="predicted"/>
<evidence type="ECO:0000313" key="3">
    <source>
        <dbReference type="Proteomes" id="UP001498398"/>
    </source>
</evidence>
<dbReference type="Proteomes" id="UP001498398">
    <property type="component" value="Unassembled WGS sequence"/>
</dbReference>
<feature type="signal peptide" evidence="1">
    <location>
        <begin position="1"/>
        <end position="25"/>
    </location>
</feature>
<feature type="chain" id="PRO_5047483116" evidence="1">
    <location>
        <begin position="26"/>
        <end position="292"/>
    </location>
</feature>
<dbReference type="EMBL" id="JBANRG010000122">
    <property type="protein sequence ID" value="KAK7434538.1"/>
    <property type="molecule type" value="Genomic_DNA"/>
</dbReference>
<evidence type="ECO:0000313" key="2">
    <source>
        <dbReference type="EMBL" id="KAK7434538.1"/>
    </source>
</evidence>
<comment type="caution">
    <text evidence="2">The sequence shown here is derived from an EMBL/GenBank/DDBJ whole genome shotgun (WGS) entry which is preliminary data.</text>
</comment>